<dbReference type="AlphaFoldDB" id="A0AB39L2Y3"/>
<dbReference type="RefSeq" id="WP_369045697.1">
    <property type="nucleotide sequence ID" value="NZ_CP163302.1"/>
</dbReference>
<keyword evidence="1" id="KW-1133">Transmembrane helix</keyword>
<dbReference type="InterPro" id="IPR036938">
    <property type="entry name" value="PAP2/HPO_sf"/>
</dbReference>
<reference evidence="3" key="1">
    <citation type="submission" date="2024-07" db="EMBL/GenBank/DDBJ databases">
        <authorList>
            <person name="fu j."/>
        </authorList>
    </citation>
    <scope>NUCLEOTIDE SEQUENCE</scope>
    <source>
        <strain evidence="3">P10A9</strain>
    </source>
</reference>
<organism evidence="3">
    <name type="scientific">Sinomonas puerhi</name>
    <dbReference type="NCBI Taxonomy" id="3238584"/>
    <lineage>
        <taxon>Bacteria</taxon>
        <taxon>Bacillati</taxon>
        <taxon>Actinomycetota</taxon>
        <taxon>Actinomycetes</taxon>
        <taxon>Micrococcales</taxon>
        <taxon>Micrococcaceae</taxon>
        <taxon>Sinomonas</taxon>
    </lineage>
</organism>
<dbReference type="Pfam" id="PF01569">
    <property type="entry name" value="PAP2"/>
    <property type="match status" value="1"/>
</dbReference>
<feature type="transmembrane region" description="Helical" evidence="1">
    <location>
        <begin position="183"/>
        <end position="204"/>
    </location>
</feature>
<dbReference type="KEGG" id="spue:AB5L97_17915"/>
<keyword evidence="1" id="KW-0812">Transmembrane</keyword>
<name>A0AB39L2Y3_9MICC</name>
<sequence>MPPHSRPAAAPRTVRTAVARVLSEVFQPPFTIAAALLLSPAASPGWPGTWWFGGVAALFTCVLPFVILIGLVRAGKVVDHHVSERSQRAPVLAMAIVCVLAGLGLLIALGAPASVLAMVAALIAGIAVLAVVSLWWKVSGHAAAVSTAAVSMLLLFGPEWWPLVLVVPAVGWARVVLRAHTPAQVVAGAVFGPLVIVGLWQVFLNVL</sequence>
<gene>
    <name evidence="3" type="ORF">AB5L97_17915</name>
</gene>
<feature type="transmembrane region" description="Helical" evidence="1">
    <location>
        <begin position="21"/>
        <end position="38"/>
    </location>
</feature>
<feature type="transmembrane region" description="Helical" evidence="1">
    <location>
        <begin position="143"/>
        <end position="163"/>
    </location>
</feature>
<feature type="transmembrane region" description="Helical" evidence="1">
    <location>
        <begin position="115"/>
        <end position="136"/>
    </location>
</feature>
<keyword evidence="1" id="KW-0472">Membrane</keyword>
<dbReference type="Gene3D" id="1.20.144.10">
    <property type="entry name" value="Phosphatidic acid phosphatase type 2/haloperoxidase"/>
    <property type="match status" value="1"/>
</dbReference>
<evidence type="ECO:0000313" key="3">
    <source>
        <dbReference type="EMBL" id="XDP45118.1"/>
    </source>
</evidence>
<evidence type="ECO:0000256" key="1">
    <source>
        <dbReference type="SAM" id="Phobius"/>
    </source>
</evidence>
<dbReference type="SUPFAM" id="SSF48317">
    <property type="entry name" value="Acid phosphatase/Vanadium-dependent haloperoxidase"/>
    <property type="match status" value="1"/>
</dbReference>
<feature type="transmembrane region" description="Helical" evidence="1">
    <location>
        <begin position="50"/>
        <end position="71"/>
    </location>
</feature>
<evidence type="ECO:0000259" key="2">
    <source>
        <dbReference type="Pfam" id="PF01569"/>
    </source>
</evidence>
<dbReference type="EMBL" id="CP163302">
    <property type="protein sequence ID" value="XDP45118.1"/>
    <property type="molecule type" value="Genomic_DNA"/>
</dbReference>
<accession>A0AB39L2Y3</accession>
<dbReference type="InterPro" id="IPR000326">
    <property type="entry name" value="PAP2/HPO"/>
</dbReference>
<feature type="domain" description="Phosphatidic acid phosphatase type 2/haloperoxidase" evidence="2">
    <location>
        <begin position="138"/>
        <end position="204"/>
    </location>
</feature>
<feature type="transmembrane region" description="Helical" evidence="1">
    <location>
        <begin position="91"/>
        <end position="109"/>
    </location>
</feature>
<proteinExistence type="predicted"/>
<protein>
    <submittedName>
        <fullName evidence="3">Phosphatase PAP2 family protein</fullName>
    </submittedName>
</protein>